<feature type="non-terminal residue" evidence="1">
    <location>
        <position position="137"/>
    </location>
</feature>
<organism evidence="1 2">
    <name type="scientific">Streblomastix strix</name>
    <dbReference type="NCBI Taxonomy" id="222440"/>
    <lineage>
        <taxon>Eukaryota</taxon>
        <taxon>Metamonada</taxon>
        <taxon>Preaxostyla</taxon>
        <taxon>Oxymonadida</taxon>
        <taxon>Streblomastigidae</taxon>
        <taxon>Streblomastix</taxon>
    </lineage>
</organism>
<sequence length="137" mass="15431">MIVNNNIFQFCNATAINSRTAGIYVSGETQYLFSAYSFWNNTFLGNIKSGLVQRGVDAFVNMVLRIEPSPQIVKQAFDNCKSQQYESVFYNFRVFNDNETVEGDIDFPGPEKINFYVQSVSDTPSIGLLSDQPARTV</sequence>
<evidence type="ECO:0000313" key="2">
    <source>
        <dbReference type="Proteomes" id="UP000324800"/>
    </source>
</evidence>
<reference evidence="1 2" key="1">
    <citation type="submission" date="2019-03" db="EMBL/GenBank/DDBJ databases">
        <title>Single cell metagenomics reveals metabolic interactions within the superorganism composed of flagellate Streblomastix strix and complex community of Bacteroidetes bacteria on its surface.</title>
        <authorList>
            <person name="Treitli S.C."/>
            <person name="Kolisko M."/>
            <person name="Husnik F."/>
            <person name="Keeling P."/>
            <person name="Hampl V."/>
        </authorList>
    </citation>
    <scope>NUCLEOTIDE SEQUENCE [LARGE SCALE GENOMIC DNA]</scope>
    <source>
        <strain evidence="1">ST1C</strain>
    </source>
</reference>
<comment type="caution">
    <text evidence="1">The sequence shown here is derived from an EMBL/GenBank/DDBJ whole genome shotgun (WGS) entry which is preliminary data.</text>
</comment>
<accession>A0A5J4PGQ8</accession>
<proteinExistence type="predicted"/>
<dbReference type="Proteomes" id="UP000324800">
    <property type="component" value="Unassembled WGS sequence"/>
</dbReference>
<name>A0A5J4PGQ8_9EUKA</name>
<gene>
    <name evidence="1" type="ORF">EZS28_056651</name>
</gene>
<evidence type="ECO:0000313" key="1">
    <source>
        <dbReference type="EMBL" id="KAA6308647.1"/>
    </source>
</evidence>
<dbReference type="AlphaFoldDB" id="A0A5J4PGQ8"/>
<dbReference type="EMBL" id="SNRW01050735">
    <property type="protein sequence ID" value="KAA6308647.1"/>
    <property type="molecule type" value="Genomic_DNA"/>
</dbReference>
<protein>
    <submittedName>
        <fullName evidence="1">Uncharacterized protein</fullName>
    </submittedName>
</protein>